<dbReference type="PANTHER" id="PTHR32552:SF89">
    <property type="entry name" value="CATECHOLATE SIDEROPHORE RECEPTOR FIU"/>
    <property type="match status" value="1"/>
</dbReference>
<dbReference type="Pfam" id="PF00593">
    <property type="entry name" value="TonB_dep_Rec_b-barrel"/>
    <property type="match status" value="1"/>
</dbReference>
<gene>
    <name evidence="19" type="ORF">AZ78_1740</name>
</gene>
<dbReference type="PROSITE" id="PS52016">
    <property type="entry name" value="TONB_DEPENDENT_REC_3"/>
    <property type="match status" value="1"/>
</dbReference>
<dbReference type="InterPro" id="IPR039426">
    <property type="entry name" value="TonB-dep_rcpt-like"/>
</dbReference>
<evidence type="ECO:0000256" key="11">
    <source>
        <dbReference type="ARBA" id="ARBA00023237"/>
    </source>
</evidence>
<proteinExistence type="inferred from homology"/>
<organism evidence="19 20">
    <name type="scientific">Lysobacter capsici AZ78</name>
    <dbReference type="NCBI Taxonomy" id="1444315"/>
    <lineage>
        <taxon>Bacteria</taxon>
        <taxon>Pseudomonadati</taxon>
        <taxon>Pseudomonadota</taxon>
        <taxon>Gammaproteobacteria</taxon>
        <taxon>Lysobacterales</taxon>
        <taxon>Lysobacteraceae</taxon>
        <taxon>Lysobacter</taxon>
    </lineage>
</organism>
<evidence type="ECO:0000259" key="17">
    <source>
        <dbReference type="Pfam" id="PF00593"/>
    </source>
</evidence>
<dbReference type="Proteomes" id="UP000023435">
    <property type="component" value="Unassembled WGS sequence"/>
</dbReference>
<sequence>MNTPIRTPLALALLAALSMTTLAPTARAETAPAASTDATAPHAGGTHATASLAASGAPLDSGAGDPATLDTISVVGHRETRQVQRIGKAELQAVALGTNPVKVLEKLPGVHFVSSDPWGSYEWSNRIAIRGFAQNQLGYALDDIPLGDNSYANNNGLSPNRAILPENIAELELAQGAGALRIPSTSNLGGALLLHSADPQSQFGARANFAYGDNATMRAFVRVDTGEHNGFSAYVSGMNNQADRWKGAGVQEQRQFNGKAVYQWDNGRIAAWLSTSRRNETDDPDLSLDLIRRCGYDWDNYAPDWQRALAAANGKFSGCVTTKDDAYYLARGLRNDDLASISGEFDLSEKLRVDATAYYHRNEGQGHWFTPHISSPTIPMALRITSYDIERSGLNARASYQLEHHTLEGGLWFEDSVHGAGRSFVNIAGPIDDQRFFDQFEFAQRLFRQRFDTRTRQWFVQDTMRWFDERLTVSAGFKGQDVVTDGTVVVAGRAGGRLRARDNFLPQLGLAWSLNEHSDVFANYAENQAAFRPGVNGAWSLTQASFDLSRASAKPEQSKTLELGWRYGDDHYQLSTTLYGVNFDDRQLVIVPCPGVVSCPNQFANVGKARTLGGEFAFVWTPTAQFRWLASYAYNDSQYRSNYLSSGKLVEVRGKQMVDTPKQLFATEVSYGVGEVELRLGGKYTGRRYYTYSNDAGTDAFWLWDAGVSWQRKDVGQIQSLRVGLNVYNLLDKTYIATLGSNGFRDYDPRGTFQTLLTGAPRQWFVSVEAKF</sequence>
<evidence type="ECO:0000256" key="4">
    <source>
        <dbReference type="ARBA" id="ARBA00022496"/>
    </source>
</evidence>
<feature type="chain" id="PRO_5007178078" evidence="16">
    <location>
        <begin position="29"/>
        <end position="772"/>
    </location>
</feature>
<feature type="signal peptide" evidence="16">
    <location>
        <begin position="1"/>
        <end position="28"/>
    </location>
</feature>
<evidence type="ECO:0000313" key="19">
    <source>
        <dbReference type="EMBL" id="KWS04191.1"/>
    </source>
</evidence>
<comment type="caution">
    <text evidence="19">The sequence shown here is derived from an EMBL/GenBank/DDBJ whole genome shotgun (WGS) entry which is preliminary data.</text>
</comment>
<dbReference type="RefSeq" id="WP_036102279.1">
    <property type="nucleotide sequence ID" value="NZ_JAJA02000001.1"/>
</dbReference>
<keyword evidence="11 12" id="KW-0998">Cell outer membrane</keyword>
<dbReference type="InterPro" id="IPR037066">
    <property type="entry name" value="Plug_dom_sf"/>
</dbReference>
<dbReference type="PROSITE" id="PS01156">
    <property type="entry name" value="TONB_DEPENDENT_REC_2"/>
    <property type="match status" value="1"/>
</dbReference>
<feature type="domain" description="TonB-dependent receptor-like beta-barrel" evidence="17">
    <location>
        <begin position="285"/>
        <end position="730"/>
    </location>
</feature>
<keyword evidence="9 14" id="KW-0798">TonB box</keyword>
<keyword evidence="4" id="KW-0410">Iron transport</keyword>
<evidence type="ECO:0000256" key="1">
    <source>
        <dbReference type="ARBA" id="ARBA00004571"/>
    </source>
</evidence>
<feature type="short sequence motif" description="TonB C-terminal box" evidence="13">
    <location>
        <begin position="755"/>
        <end position="772"/>
    </location>
</feature>
<keyword evidence="8" id="KW-0406">Ion transport</keyword>
<accession>A0A125MMR1</accession>
<feature type="domain" description="TonB-dependent receptor plug" evidence="18">
    <location>
        <begin position="81"/>
        <end position="184"/>
    </location>
</feature>
<dbReference type="InterPro" id="IPR036942">
    <property type="entry name" value="Beta-barrel_TonB_sf"/>
</dbReference>
<evidence type="ECO:0000256" key="10">
    <source>
        <dbReference type="ARBA" id="ARBA00023136"/>
    </source>
</evidence>
<evidence type="ECO:0000313" key="20">
    <source>
        <dbReference type="Proteomes" id="UP000023435"/>
    </source>
</evidence>
<evidence type="ECO:0000256" key="16">
    <source>
        <dbReference type="SAM" id="SignalP"/>
    </source>
</evidence>
<keyword evidence="19" id="KW-0675">Receptor</keyword>
<evidence type="ECO:0000256" key="3">
    <source>
        <dbReference type="ARBA" id="ARBA00022452"/>
    </source>
</evidence>
<dbReference type="InterPro" id="IPR000531">
    <property type="entry name" value="Beta-barrel_TonB"/>
</dbReference>
<evidence type="ECO:0000256" key="8">
    <source>
        <dbReference type="ARBA" id="ARBA00023065"/>
    </source>
</evidence>
<dbReference type="Gene3D" id="2.40.170.20">
    <property type="entry name" value="TonB-dependent receptor, beta-barrel domain"/>
    <property type="match status" value="1"/>
</dbReference>
<dbReference type="PANTHER" id="PTHR32552">
    <property type="entry name" value="FERRICHROME IRON RECEPTOR-RELATED"/>
    <property type="match status" value="1"/>
</dbReference>
<keyword evidence="2 12" id="KW-0813">Transport</keyword>
<dbReference type="AlphaFoldDB" id="A0A125MMR1"/>
<comment type="subcellular location">
    <subcellularLocation>
        <location evidence="1 12">Cell outer membrane</location>
        <topology evidence="1 12">Multi-pass membrane protein</topology>
    </subcellularLocation>
</comment>
<evidence type="ECO:0000256" key="9">
    <source>
        <dbReference type="ARBA" id="ARBA00023077"/>
    </source>
</evidence>
<dbReference type="SUPFAM" id="SSF56935">
    <property type="entry name" value="Porins"/>
    <property type="match status" value="1"/>
</dbReference>
<dbReference type="InterPro" id="IPR010917">
    <property type="entry name" value="TonB_rcpt_CS"/>
</dbReference>
<dbReference type="GO" id="GO:0015344">
    <property type="term" value="F:siderophore uptake transmembrane transporter activity"/>
    <property type="evidence" value="ECO:0007669"/>
    <property type="project" value="TreeGrafter"/>
</dbReference>
<evidence type="ECO:0000256" key="6">
    <source>
        <dbReference type="ARBA" id="ARBA00022729"/>
    </source>
</evidence>
<evidence type="ECO:0000256" key="14">
    <source>
        <dbReference type="RuleBase" id="RU003357"/>
    </source>
</evidence>
<feature type="region of interest" description="Disordered" evidence="15">
    <location>
        <begin position="28"/>
        <end position="47"/>
    </location>
</feature>
<comment type="similarity">
    <text evidence="12 14">Belongs to the TonB-dependent receptor family.</text>
</comment>
<keyword evidence="6 16" id="KW-0732">Signal</keyword>
<evidence type="ECO:0000259" key="18">
    <source>
        <dbReference type="Pfam" id="PF07715"/>
    </source>
</evidence>
<dbReference type="InterPro" id="IPR012910">
    <property type="entry name" value="Plug_dom"/>
</dbReference>
<evidence type="ECO:0000256" key="12">
    <source>
        <dbReference type="PROSITE-ProRule" id="PRU01360"/>
    </source>
</evidence>
<evidence type="ECO:0000256" key="2">
    <source>
        <dbReference type="ARBA" id="ARBA00022448"/>
    </source>
</evidence>
<reference evidence="19 20" key="1">
    <citation type="journal article" date="2014" name="Genome Announc.">
        <title>Draft Genome Sequence of Lysobacter capsici AZ78, a Bacterium Antagonistic to Plant-Pathogenic Oomycetes.</title>
        <authorList>
            <person name="Puopolo G."/>
            <person name="Sonego P."/>
            <person name="Engelen K."/>
            <person name="Pertot I."/>
        </authorList>
    </citation>
    <scope>NUCLEOTIDE SEQUENCE [LARGE SCALE GENOMIC DNA]</scope>
    <source>
        <strain evidence="19 20">AZ78</strain>
    </source>
</reference>
<name>A0A125MMR1_9GAMM</name>
<protein>
    <submittedName>
        <fullName evidence="19">TonB-dependent receptor</fullName>
    </submittedName>
</protein>
<evidence type="ECO:0000256" key="7">
    <source>
        <dbReference type="ARBA" id="ARBA00023004"/>
    </source>
</evidence>
<dbReference type="Gene3D" id="2.170.130.10">
    <property type="entry name" value="TonB-dependent receptor, plug domain"/>
    <property type="match status" value="1"/>
</dbReference>
<evidence type="ECO:0000256" key="13">
    <source>
        <dbReference type="PROSITE-ProRule" id="PRU10144"/>
    </source>
</evidence>
<dbReference type="GO" id="GO:0009279">
    <property type="term" value="C:cell outer membrane"/>
    <property type="evidence" value="ECO:0007669"/>
    <property type="project" value="UniProtKB-SubCell"/>
</dbReference>
<dbReference type="OrthoDB" id="15609at2"/>
<dbReference type="EMBL" id="JAJA02000001">
    <property type="protein sequence ID" value="KWS04191.1"/>
    <property type="molecule type" value="Genomic_DNA"/>
</dbReference>
<keyword evidence="5 12" id="KW-0812">Transmembrane</keyword>
<keyword evidence="7" id="KW-0408">Iron</keyword>
<keyword evidence="3 12" id="KW-1134">Transmembrane beta strand</keyword>
<keyword evidence="10 12" id="KW-0472">Membrane</keyword>
<evidence type="ECO:0000256" key="15">
    <source>
        <dbReference type="SAM" id="MobiDB-lite"/>
    </source>
</evidence>
<dbReference type="Pfam" id="PF07715">
    <property type="entry name" value="Plug"/>
    <property type="match status" value="1"/>
</dbReference>
<evidence type="ECO:0000256" key="5">
    <source>
        <dbReference type="ARBA" id="ARBA00022692"/>
    </source>
</evidence>
<keyword evidence="20" id="KW-1185">Reference proteome</keyword>